<organism evidence="2 3">
    <name type="scientific">Candidatus Phytoplasma melaleucae</name>
    <dbReference type="NCBI Taxonomy" id="2982630"/>
    <lineage>
        <taxon>Bacteria</taxon>
        <taxon>Bacillati</taxon>
        <taxon>Mycoplasmatota</taxon>
        <taxon>Mollicutes</taxon>
        <taxon>Acholeplasmatales</taxon>
        <taxon>Acholeplasmataceae</taxon>
        <taxon>Candidatus Phytoplasma</taxon>
    </lineage>
</organism>
<protein>
    <submittedName>
        <fullName evidence="2">ATP-binding protein</fullName>
    </submittedName>
</protein>
<keyword evidence="2" id="KW-0547">Nucleotide-binding</keyword>
<comment type="caution">
    <text evidence="2">The sequence shown here is derived from an EMBL/GenBank/DDBJ whole genome shotgun (WGS) entry which is preliminary data.</text>
</comment>
<keyword evidence="2" id="KW-0067">ATP-binding</keyword>
<dbReference type="EMBL" id="JAOSID010000001">
    <property type="protein sequence ID" value="MDO8167902.1"/>
    <property type="molecule type" value="Genomic_DNA"/>
</dbReference>
<dbReference type="GO" id="GO:0005524">
    <property type="term" value="F:ATP binding"/>
    <property type="evidence" value="ECO:0007669"/>
    <property type="project" value="UniProtKB-KW"/>
</dbReference>
<dbReference type="RefSeq" id="WP_304515104.1">
    <property type="nucleotide sequence ID" value="NZ_JAOSID010000001.1"/>
</dbReference>
<sequence>MSISKEKYFQKMKNDISKHPETKNLIIDDKDVIMVYNYLQNKDKENPFGYKLILKHNPYVHVIWQETQKTKQINLQNNLASKNILFNQALEFNLIEIEKFTPQNKIQTQVFKQIQIIVQTWNKTNKGFYLYGPFNTGKTFILKIFSKILMQNNIPFLFIFMPDLARQLKTIWSNDILENKLNYLKTISCLLLDDLGSENMTPFFRDDILLPLLYYRYEHQLPVFFSSNLDFTELLNFLQFNQDINSKIKANKIINLIKKTTLFYNFADLEKKKSKSIV</sequence>
<dbReference type="PANTHER" id="PTHR30050">
    <property type="entry name" value="CHROMOSOMAL REPLICATION INITIATOR PROTEIN DNAA"/>
    <property type="match status" value="1"/>
</dbReference>
<dbReference type="Pfam" id="PF01695">
    <property type="entry name" value="IstB_IS21"/>
    <property type="match status" value="1"/>
</dbReference>
<keyword evidence="3" id="KW-1185">Reference proteome</keyword>
<dbReference type="InterPro" id="IPR002611">
    <property type="entry name" value="IstB_ATP-bd"/>
</dbReference>
<accession>A0ABT9DDZ4</accession>
<evidence type="ECO:0000313" key="2">
    <source>
        <dbReference type="EMBL" id="MDO8167902.1"/>
    </source>
</evidence>
<dbReference type="Proteomes" id="UP001172036">
    <property type="component" value="Unassembled WGS sequence"/>
</dbReference>
<dbReference type="Gene3D" id="3.40.50.300">
    <property type="entry name" value="P-loop containing nucleotide triphosphate hydrolases"/>
    <property type="match status" value="1"/>
</dbReference>
<feature type="domain" description="IstB-like ATP-binding" evidence="1">
    <location>
        <begin position="99"/>
        <end position="237"/>
    </location>
</feature>
<evidence type="ECO:0000259" key="1">
    <source>
        <dbReference type="Pfam" id="PF01695"/>
    </source>
</evidence>
<dbReference type="PANTHER" id="PTHR30050:SF8">
    <property type="entry name" value="PRIMOSOMAL PROTEIN DNAI"/>
    <property type="match status" value="1"/>
</dbReference>
<proteinExistence type="predicted"/>
<reference evidence="2 3" key="1">
    <citation type="journal article" date="2023" name="Int. J. Syst. Evol. Microbiol.">
        <title>The observation of taxonomic boundaries for the 16SrII and 16SrXXV phytoplasmas using genome-based delimitation.</title>
        <authorList>
            <person name="Rodrigues Jardim B."/>
            <person name="Tran-Nguyen L.T.T."/>
            <person name="Gambley C."/>
            <person name="Al-Sadi A.M."/>
            <person name="Al-Subhi A.M."/>
            <person name="Foissac X."/>
            <person name="Salar P."/>
            <person name="Cai H."/>
            <person name="Yang J.Y."/>
            <person name="Davis R."/>
            <person name="Jones L."/>
            <person name="Rodoni B."/>
            <person name="Constable F.E."/>
        </authorList>
    </citation>
    <scope>NUCLEOTIDE SEQUENCE [LARGE SCALE GENOMIC DNA]</scope>
    <source>
        <strain evidence="2">BAWM-155c</strain>
    </source>
</reference>
<dbReference type="InterPro" id="IPR027417">
    <property type="entry name" value="P-loop_NTPase"/>
</dbReference>
<name>A0ABT9DDZ4_9MOLU</name>
<gene>
    <name evidence="2" type="ORF">OC680_00175</name>
</gene>
<dbReference type="SUPFAM" id="SSF52540">
    <property type="entry name" value="P-loop containing nucleoside triphosphate hydrolases"/>
    <property type="match status" value="1"/>
</dbReference>
<evidence type="ECO:0000313" key="3">
    <source>
        <dbReference type="Proteomes" id="UP001172036"/>
    </source>
</evidence>